<keyword evidence="3" id="KW-1185">Reference proteome</keyword>
<feature type="signal peptide" evidence="1">
    <location>
        <begin position="1"/>
        <end position="24"/>
    </location>
</feature>
<reference evidence="3" key="1">
    <citation type="submission" date="2022-10" db="EMBL/GenBank/DDBJ databases">
        <title>Genome assembly of Pristionchus species.</title>
        <authorList>
            <person name="Yoshida K."/>
            <person name="Sommer R.J."/>
        </authorList>
    </citation>
    <scope>NUCLEOTIDE SEQUENCE [LARGE SCALE GENOMIC DNA]</scope>
    <source>
        <strain evidence="3">RS5460</strain>
    </source>
</reference>
<comment type="caution">
    <text evidence="2">The sequence shown here is derived from an EMBL/GenBank/DDBJ whole genome shotgun (WGS) entry which is preliminary data.</text>
</comment>
<accession>A0AAN5CI08</accession>
<evidence type="ECO:0000313" key="2">
    <source>
        <dbReference type="EMBL" id="GMR44793.1"/>
    </source>
</evidence>
<name>A0AAN5CI08_9BILA</name>
<keyword evidence="1" id="KW-0732">Signal</keyword>
<feature type="chain" id="PRO_5043045519" evidence="1">
    <location>
        <begin position="25"/>
        <end position="85"/>
    </location>
</feature>
<evidence type="ECO:0000313" key="3">
    <source>
        <dbReference type="Proteomes" id="UP001328107"/>
    </source>
</evidence>
<dbReference type="AlphaFoldDB" id="A0AAN5CI08"/>
<dbReference type="EMBL" id="BTRK01000004">
    <property type="protein sequence ID" value="GMR44793.1"/>
    <property type="molecule type" value="Genomic_DNA"/>
</dbReference>
<gene>
    <name evidence="2" type="ORF">PMAYCL1PPCAC_14988</name>
</gene>
<sequence>STFGMARSSIYSLLLLSIVASTVASFLSDDELYEDTWDRSPYSWMDVEKRGRNPYAWMSGEKRSRNPYSWMAFQKRARNPYSWME</sequence>
<protein>
    <submittedName>
        <fullName evidence="2">Uncharacterized protein</fullName>
    </submittedName>
</protein>
<evidence type="ECO:0000256" key="1">
    <source>
        <dbReference type="SAM" id="SignalP"/>
    </source>
</evidence>
<dbReference type="Proteomes" id="UP001328107">
    <property type="component" value="Unassembled WGS sequence"/>
</dbReference>
<proteinExistence type="predicted"/>
<feature type="non-terminal residue" evidence="2">
    <location>
        <position position="1"/>
    </location>
</feature>
<organism evidence="2 3">
    <name type="scientific">Pristionchus mayeri</name>
    <dbReference type="NCBI Taxonomy" id="1317129"/>
    <lineage>
        <taxon>Eukaryota</taxon>
        <taxon>Metazoa</taxon>
        <taxon>Ecdysozoa</taxon>
        <taxon>Nematoda</taxon>
        <taxon>Chromadorea</taxon>
        <taxon>Rhabditida</taxon>
        <taxon>Rhabditina</taxon>
        <taxon>Diplogasteromorpha</taxon>
        <taxon>Diplogasteroidea</taxon>
        <taxon>Neodiplogasteridae</taxon>
        <taxon>Pristionchus</taxon>
    </lineage>
</organism>